<accession>A0ACC2LV86</accession>
<keyword evidence="2" id="KW-1185">Reference proteome</keyword>
<organism evidence="1 2">
    <name type="scientific">Persea americana</name>
    <name type="common">Avocado</name>
    <dbReference type="NCBI Taxonomy" id="3435"/>
    <lineage>
        <taxon>Eukaryota</taxon>
        <taxon>Viridiplantae</taxon>
        <taxon>Streptophyta</taxon>
        <taxon>Embryophyta</taxon>
        <taxon>Tracheophyta</taxon>
        <taxon>Spermatophyta</taxon>
        <taxon>Magnoliopsida</taxon>
        <taxon>Magnoliidae</taxon>
        <taxon>Laurales</taxon>
        <taxon>Lauraceae</taxon>
        <taxon>Persea</taxon>
    </lineage>
</organism>
<comment type="caution">
    <text evidence="1">The sequence shown here is derived from an EMBL/GenBank/DDBJ whole genome shotgun (WGS) entry which is preliminary data.</text>
</comment>
<name>A0ACC2LV86_PERAE</name>
<proteinExistence type="predicted"/>
<evidence type="ECO:0000313" key="1">
    <source>
        <dbReference type="EMBL" id="KAJ8637249.1"/>
    </source>
</evidence>
<protein>
    <submittedName>
        <fullName evidence="1">Uncharacterized protein</fullName>
    </submittedName>
</protein>
<dbReference type="EMBL" id="CM056811">
    <property type="protein sequence ID" value="KAJ8637249.1"/>
    <property type="molecule type" value="Genomic_DNA"/>
</dbReference>
<evidence type="ECO:0000313" key="2">
    <source>
        <dbReference type="Proteomes" id="UP001234297"/>
    </source>
</evidence>
<reference evidence="1 2" key="1">
    <citation type="journal article" date="2022" name="Hortic Res">
        <title>A haplotype resolved chromosomal level avocado genome allows analysis of novel avocado genes.</title>
        <authorList>
            <person name="Nath O."/>
            <person name="Fletcher S.J."/>
            <person name="Hayward A."/>
            <person name="Shaw L.M."/>
            <person name="Masouleh A.K."/>
            <person name="Furtado A."/>
            <person name="Henry R.J."/>
            <person name="Mitter N."/>
        </authorList>
    </citation>
    <scope>NUCLEOTIDE SEQUENCE [LARGE SCALE GENOMIC DNA]</scope>
    <source>
        <strain evidence="2">cv. Hass</strain>
    </source>
</reference>
<sequence>MKKIQPGFTLAPTMALSSIPNTSSLLFLSPFHFPSKRRRSFVSRSALILLPLFSTSAFSSLLTIPSKPISSNIYIKPPRAWSQPKYVYPDPIPEFAKAETQKFRSELRKRLAKDRETFGDDMDTVVKTCAEIFNDFLHKEYGGPGTLLVEPFTDMLLALKEKKLPGAPVAARAALLWAQNYVDQDWELWISQRPK</sequence>
<dbReference type="Proteomes" id="UP001234297">
    <property type="component" value="Chromosome 3"/>
</dbReference>
<gene>
    <name evidence="1" type="ORF">MRB53_011516</name>
</gene>